<dbReference type="Gene3D" id="3.30.310.10">
    <property type="entry name" value="TATA-Binding Protein"/>
    <property type="match status" value="1"/>
</dbReference>
<reference evidence="5 6" key="1">
    <citation type="submission" date="2018-12" db="EMBL/GenBank/DDBJ databases">
        <title>Draft genome sequence of Haloarcula hispinica strain 18.1, an halophilic archaeon isolated from Chott El Jerid of Southern Tunisia.</title>
        <authorList>
            <person name="Najjari A."/>
            <person name="Ben Dhia O."/>
            <person name="Ferjani R."/>
            <person name="Mahjoubi M."/>
            <person name="Sghaier H."/>
            <person name="Elshahed M."/>
            <person name="Ouzari H.I."/>
            <person name="Cherid A."/>
            <person name="Youssef N."/>
        </authorList>
    </citation>
    <scope>NUCLEOTIDE SEQUENCE [LARGE SCALE GENOMIC DNA]</scope>
    <source>
        <strain evidence="5 6">18.1</strain>
    </source>
</reference>
<evidence type="ECO:0008006" key="7">
    <source>
        <dbReference type="Google" id="ProtNLM"/>
    </source>
</evidence>
<dbReference type="InterPro" id="IPR000814">
    <property type="entry name" value="TBP"/>
</dbReference>
<dbReference type="GO" id="GO:0006352">
    <property type="term" value="P:DNA-templated transcription initiation"/>
    <property type="evidence" value="ECO:0007669"/>
    <property type="project" value="InterPro"/>
</dbReference>
<name>A0A482T4C3_HALHI</name>
<keyword evidence="3" id="KW-0238">DNA-binding</keyword>
<comment type="caution">
    <text evidence="5">The sequence shown here is derived from an EMBL/GenBank/DDBJ whole genome shotgun (WGS) entry which is preliminary data.</text>
</comment>
<keyword evidence="4" id="KW-0804">Transcription</keyword>
<keyword evidence="2" id="KW-0677">Repeat</keyword>
<evidence type="ECO:0000256" key="4">
    <source>
        <dbReference type="ARBA" id="ARBA00023163"/>
    </source>
</evidence>
<dbReference type="InterPro" id="IPR012295">
    <property type="entry name" value="TBP_dom_sf"/>
</dbReference>
<dbReference type="AlphaFoldDB" id="A0A482T4C3"/>
<evidence type="ECO:0000313" key="6">
    <source>
        <dbReference type="Proteomes" id="UP000293535"/>
    </source>
</evidence>
<comment type="similarity">
    <text evidence="1">Belongs to the TBP family.</text>
</comment>
<dbReference type="SUPFAM" id="SSF55945">
    <property type="entry name" value="TATA-box binding protein-like"/>
    <property type="match status" value="1"/>
</dbReference>
<evidence type="ECO:0000256" key="3">
    <source>
        <dbReference type="ARBA" id="ARBA00023125"/>
    </source>
</evidence>
<organism evidence="5 6">
    <name type="scientific">Haloarcula hispanica</name>
    <dbReference type="NCBI Taxonomy" id="51589"/>
    <lineage>
        <taxon>Archaea</taxon>
        <taxon>Methanobacteriati</taxon>
        <taxon>Methanobacteriota</taxon>
        <taxon>Stenosarchaea group</taxon>
        <taxon>Halobacteria</taxon>
        <taxon>Halobacteriales</taxon>
        <taxon>Haloarculaceae</taxon>
        <taxon>Haloarcula</taxon>
    </lineage>
</organism>
<protein>
    <recommendedName>
        <fullName evidence="7">TATA-box-binding protein</fullName>
    </recommendedName>
</protein>
<dbReference type="Pfam" id="PF00352">
    <property type="entry name" value="TBP"/>
    <property type="match status" value="1"/>
</dbReference>
<accession>A0A482T4C3</accession>
<dbReference type="GO" id="GO:0003677">
    <property type="term" value="F:DNA binding"/>
    <property type="evidence" value="ECO:0007669"/>
    <property type="project" value="UniProtKB-KW"/>
</dbReference>
<sequence length="102" mass="11277">MTVPGLIYRPEEHNCVLLIFGSGKVVITGCKDLDTAQSALDDLERTLSAVRRNPVIQYVGCFSHPGLLFGFGYKQLLEPGTRNIPQPLFRPSKFPISAFQSP</sequence>
<evidence type="ECO:0000256" key="1">
    <source>
        <dbReference type="ARBA" id="ARBA00005560"/>
    </source>
</evidence>
<gene>
    <name evidence="5" type="ORF">ELS20_02750</name>
</gene>
<dbReference type="EMBL" id="RZIG01000002">
    <property type="protein sequence ID" value="RYJ09072.1"/>
    <property type="molecule type" value="Genomic_DNA"/>
</dbReference>
<evidence type="ECO:0000256" key="2">
    <source>
        <dbReference type="ARBA" id="ARBA00022737"/>
    </source>
</evidence>
<dbReference type="Proteomes" id="UP000293535">
    <property type="component" value="Unassembled WGS sequence"/>
</dbReference>
<proteinExistence type="inferred from homology"/>
<dbReference type="RefSeq" id="WP_129755006.1">
    <property type="nucleotide sequence ID" value="NZ_JAFKAA010000002.1"/>
</dbReference>
<evidence type="ECO:0000313" key="5">
    <source>
        <dbReference type="EMBL" id="RYJ09072.1"/>
    </source>
</evidence>